<keyword evidence="2" id="KW-1185">Reference proteome</keyword>
<evidence type="ECO:0008006" key="3">
    <source>
        <dbReference type="Google" id="ProtNLM"/>
    </source>
</evidence>
<protein>
    <recommendedName>
        <fullName evidence="3">Spore coat protein CotO</fullName>
    </recommendedName>
</protein>
<dbReference type="InterPro" id="IPR025439">
    <property type="entry name" value="Spore_coat_CotO"/>
</dbReference>
<accession>A0A3Q9QV91</accession>
<evidence type="ECO:0000313" key="1">
    <source>
        <dbReference type="EMBL" id="AZU61282.1"/>
    </source>
</evidence>
<gene>
    <name evidence="1" type="ORF">CHR53_08395</name>
</gene>
<dbReference type="AlphaFoldDB" id="A0A3Q9QV91"/>
<dbReference type="EMBL" id="CP022572">
    <property type="protein sequence ID" value="AZU61282.1"/>
    <property type="molecule type" value="Genomic_DNA"/>
</dbReference>
<organism evidence="1 2">
    <name type="scientific">Neobacillus mesonae</name>
    <dbReference type="NCBI Taxonomy" id="1193713"/>
    <lineage>
        <taxon>Bacteria</taxon>
        <taxon>Bacillati</taxon>
        <taxon>Bacillota</taxon>
        <taxon>Bacilli</taxon>
        <taxon>Bacillales</taxon>
        <taxon>Bacillaceae</taxon>
        <taxon>Neobacillus</taxon>
    </lineage>
</organism>
<proteinExistence type="predicted"/>
<dbReference type="STRING" id="1193713.GCA_001636315_04121"/>
<reference evidence="1 2" key="1">
    <citation type="submission" date="2017-07" db="EMBL/GenBank/DDBJ databases">
        <title>The complete genome sequence of Bacillus mesonae strain H20-5, an efficient strain improving plant abiotic stress resistance.</title>
        <authorList>
            <person name="Kim S.Y."/>
            <person name="Song H."/>
            <person name="Sang M.K."/>
            <person name="Weon H.-Y."/>
            <person name="Song J."/>
        </authorList>
    </citation>
    <scope>NUCLEOTIDE SEQUENCE [LARGE SCALE GENOMIC DNA]</scope>
    <source>
        <strain evidence="1 2">H20-5</strain>
    </source>
</reference>
<sequence length="174" mass="20058">MSMSKRKTKGPLLFINQTYKRPSFNNNMQEVYTIKPEIEDAVEEIKAGSEKKINAASKAGSFREPIPIEINKMNIRPAVEDTETETKPKASINSTLKRVKPFNEMDIRERIDYLLNIPKVLPPVPCVFYTTNQNYQGYLLNHDENQVTIQFHNKTTKTISVDEIKNIIMIGLKR</sequence>
<dbReference type="Pfam" id="PF14153">
    <property type="entry name" value="Spore_coat_CotO"/>
    <property type="match status" value="1"/>
</dbReference>
<dbReference type="OrthoDB" id="2968468at2"/>
<evidence type="ECO:0000313" key="2">
    <source>
        <dbReference type="Proteomes" id="UP000282892"/>
    </source>
</evidence>
<dbReference type="KEGG" id="nmk:CHR53_08395"/>
<dbReference type="Proteomes" id="UP000282892">
    <property type="component" value="Chromosome"/>
</dbReference>
<name>A0A3Q9QV91_9BACI</name>